<gene>
    <name evidence="3" type="ORF">BBOH_0979</name>
</gene>
<dbReference type="eggNOG" id="COG2919">
    <property type="taxonomic scope" value="Bacteria"/>
</dbReference>
<comment type="caution">
    <text evidence="3">The sequence shown here is derived from an EMBL/GenBank/DDBJ whole genome shotgun (WGS) entry which is preliminary data.</text>
</comment>
<dbReference type="RefSeq" id="WP_033521382.1">
    <property type="nucleotide sequence ID" value="NZ_JDUS01000006.1"/>
</dbReference>
<keyword evidence="2" id="KW-1133">Transmembrane helix</keyword>
<evidence type="ECO:0000313" key="3">
    <source>
        <dbReference type="EMBL" id="KFI45608.1"/>
    </source>
</evidence>
<evidence type="ECO:0000256" key="2">
    <source>
        <dbReference type="SAM" id="Phobius"/>
    </source>
</evidence>
<feature type="region of interest" description="Disordered" evidence="1">
    <location>
        <begin position="1"/>
        <end position="35"/>
    </location>
</feature>
<feature type="transmembrane region" description="Helical" evidence="2">
    <location>
        <begin position="60"/>
        <end position="80"/>
    </location>
</feature>
<name>A0A086ZGF8_9BIFI</name>
<proteinExistence type="predicted"/>
<dbReference type="AlphaFoldDB" id="A0A086ZGF8"/>
<feature type="compositionally biased region" description="Polar residues" evidence="1">
    <location>
        <begin position="1"/>
        <end position="10"/>
    </location>
</feature>
<dbReference type="STRING" id="1437606.BBOH_0979"/>
<keyword evidence="2" id="KW-0812">Transmembrane</keyword>
<sequence>MTQWGRTVRSSAAPAGREDESYAPSARPQLTVVSGRGPRKDVAGLMARVGKWIAGGTMSMVYFAVSVVFLFAALLGSLALRTQMVQDSYESARVQSHISTLSQDIEDDQATLDQLQAGLPSKAQEMGMVPQKGSVSIDLNGYKPTEKDR</sequence>
<protein>
    <submittedName>
        <fullName evidence="3">Uncharacterized protein</fullName>
    </submittedName>
</protein>
<evidence type="ECO:0000313" key="4">
    <source>
        <dbReference type="Proteomes" id="UP000029096"/>
    </source>
</evidence>
<dbReference type="EMBL" id="JGYP01000002">
    <property type="protein sequence ID" value="KFI45608.1"/>
    <property type="molecule type" value="Genomic_DNA"/>
</dbReference>
<reference evidence="3 4" key="1">
    <citation type="submission" date="2014-03" db="EMBL/GenBank/DDBJ databases">
        <title>Genomics of Bifidobacteria.</title>
        <authorList>
            <person name="Ventura M."/>
            <person name="Milani C."/>
            <person name="Lugli G.A."/>
        </authorList>
    </citation>
    <scope>NUCLEOTIDE SEQUENCE [LARGE SCALE GENOMIC DNA]</scope>
    <source>
        <strain evidence="3 4">DSM 22767</strain>
    </source>
</reference>
<organism evidence="3 4">
    <name type="scientific">Bifidobacterium bohemicum DSM 22767</name>
    <dbReference type="NCBI Taxonomy" id="1437606"/>
    <lineage>
        <taxon>Bacteria</taxon>
        <taxon>Bacillati</taxon>
        <taxon>Actinomycetota</taxon>
        <taxon>Actinomycetes</taxon>
        <taxon>Bifidobacteriales</taxon>
        <taxon>Bifidobacteriaceae</taxon>
        <taxon>Bifidobacterium</taxon>
    </lineage>
</organism>
<dbReference type="Proteomes" id="UP000029096">
    <property type="component" value="Unassembled WGS sequence"/>
</dbReference>
<evidence type="ECO:0000256" key="1">
    <source>
        <dbReference type="SAM" id="MobiDB-lite"/>
    </source>
</evidence>
<accession>A0A086ZGF8</accession>
<keyword evidence="4" id="KW-1185">Reference proteome</keyword>
<keyword evidence="2" id="KW-0472">Membrane</keyword>